<dbReference type="EMBL" id="KV750353">
    <property type="protein sequence ID" value="OCL05219.1"/>
    <property type="molecule type" value="Genomic_DNA"/>
</dbReference>
<evidence type="ECO:0008006" key="4">
    <source>
        <dbReference type="Google" id="ProtNLM"/>
    </source>
</evidence>
<keyword evidence="3" id="KW-1185">Reference proteome</keyword>
<feature type="region of interest" description="Disordered" evidence="1">
    <location>
        <begin position="1"/>
        <end position="168"/>
    </location>
</feature>
<evidence type="ECO:0000313" key="2">
    <source>
        <dbReference type="EMBL" id="OCL05219.1"/>
    </source>
</evidence>
<feature type="compositionally biased region" description="Low complexity" evidence="1">
    <location>
        <begin position="26"/>
        <end position="35"/>
    </location>
</feature>
<feature type="compositionally biased region" description="Low complexity" evidence="1">
    <location>
        <begin position="207"/>
        <end position="218"/>
    </location>
</feature>
<dbReference type="AlphaFoldDB" id="A0A8E2JPW2"/>
<dbReference type="Proteomes" id="UP000250140">
    <property type="component" value="Unassembled WGS sequence"/>
</dbReference>
<protein>
    <recommendedName>
        <fullName evidence="4">Mitotic checkpoint regulator, MAD2B-interacting-domain-containing protein</fullName>
    </recommendedName>
</protein>
<feature type="region of interest" description="Disordered" evidence="1">
    <location>
        <begin position="193"/>
        <end position="228"/>
    </location>
</feature>
<dbReference type="GO" id="GO:0005634">
    <property type="term" value="C:nucleus"/>
    <property type="evidence" value="ECO:0007669"/>
    <property type="project" value="TreeGrafter"/>
</dbReference>
<accession>A0A8E2JPW2</accession>
<feature type="region of interest" description="Disordered" evidence="1">
    <location>
        <begin position="389"/>
        <end position="408"/>
    </location>
</feature>
<dbReference type="OrthoDB" id="2555634at2759"/>
<organism evidence="2 3">
    <name type="scientific">Glonium stellatum</name>
    <dbReference type="NCBI Taxonomy" id="574774"/>
    <lineage>
        <taxon>Eukaryota</taxon>
        <taxon>Fungi</taxon>
        <taxon>Dikarya</taxon>
        <taxon>Ascomycota</taxon>
        <taxon>Pezizomycotina</taxon>
        <taxon>Dothideomycetes</taxon>
        <taxon>Pleosporomycetidae</taxon>
        <taxon>Gloniales</taxon>
        <taxon>Gloniaceae</taxon>
        <taxon>Glonium</taxon>
    </lineage>
</organism>
<reference evidence="2 3" key="1">
    <citation type="journal article" date="2016" name="Nat. Commun.">
        <title>Ectomycorrhizal ecology is imprinted in the genome of the dominant symbiotic fungus Cenococcum geophilum.</title>
        <authorList>
            <consortium name="DOE Joint Genome Institute"/>
            <person name="Peter M."/>
            <person name="Kohler A."/>
            <person name="Ohm R.A."/>
            <person name="Kuo A."/>
            <person name="Krutzmann J."/>
            <person name="Morin E."/>
            <person name="Arend M."/>
            <person name="Barry K.W."/>
            <person name="Binder M."/>
            <person name="Choi C."/>
            <person name="Clum A."/>
            <person name="Copeland A."/>
            <person name="Grisel N."/>
            <person name="Haridas S."/>
            <person name="Kipfer T."/>
            <person name="LaButti K."/>
            <person name="Lindquist E."/>
            <person name="Lipzen A."/>
            <person name="Maire R."/>
            <person name="Meier B."/>
            <person name="Mihaltcheva S."/>
            <person name="Molinier V."/>
            <person name="Murat C."/>
            <person name="Poggeler S."/>
            <person name="Quandt C.A."/>
            <person name="Sperisen C."/>
            <person name="Tritt A."/>
            <person name="Tisserant E."/>
            <person name="Crous P.W."/>
            <person name="Henrissat B."/>
            <person name="Nehls U."/>
            <person name="Egli S."/>
            <person name="Spatafora J.W."/>
            <person name="Grigoriev I.V."/>
            <person name="Martin F.M."/>
        </authorList>
    </citation>
    <scope>NUCLEOTIDE SEQUENCE [LARGE SCALE GENOMIC DNA]</scope>
    <source>
        <strain evidence="2 3">CBS 207.34</strain>
    </source>
</reference>
<evidence type="ECO:0000313" key="3">
    <source>
        <dbReference type="Proteomes" id="UP000250140"/>
    </source>
</evidence>
<dbReference type="PANTHER" id="PTHR13621:SF2">
    <property type="entry name" value="PROLINE-RICH PROTEIN PRCC"/>
    <property type="match status" value="1"/>
</dbReference>
<evidence type="ECO:0000256" key="1">
    <source>
        <dbReference type="SAM" id="MobiDB-lite"/>
    </source>
</evidence>
<dbReference type="Pfam" id="PF10253">
    <property type="entry name" value="PRCC"/>
    <property type="match status" value="1"/>
</dbReference>
<sequence length="408" mass="43254">MNLVAYSDSEGSDNDTLPTPKPAPKPAAKLAARPAVTSSKPAFQKVVDRTNPHKIKVNLPTASASSAAKDDIEADAPPAKKARTGGGAFSGFNALLPPPKRTAPATNNTAEGGKRGLGRGLGIGISLRTGAAPAFSREPVDVPNYGEEDSLEKTPAPSSPSLSSLQIVPKSEAQEVKLVGKPMMFKPLSVANKKKKRLAIPPPVSNTPTETAAPSPATLITDLKPPPKPKVSLFSIPKEGMGTPSSSTSRGEYQPLLYGADEESETTIQPSEEDVRNLSQNSAFTFSHPAPTTSNNSAQSLDDIAKDLNLSEADRRQLFGRQRGKRGQQDLSAINIVNFNTDKEYAHNEALRAAGETAQHNPLRSIAGTGKNSLKQLVNVATTQKDALEEHFAAGRRNKKESGSKYGW</sequence>
<name>A0A8E2JPW2_9PEZI</name>
<proteinExistence type="predicted"/>
<gene>
    <name evidence="2" type="ORF">AOQ84DRAFT_101792</name>
</gene>
<dbReference type="PANTHER" id="PTHR13621">
    <property type="entry name" value="PROLINE-RICH PROTEIN PRCC"/>
    <property type="match status" value="1"/>
</dbReference>
<dbReference type="InterPro" id="IPR018800">
    <property type="entry name" value="PRCC"/>
</dbReference>